<evidence type="ECO:0000313" key="3">
    <source>
        <dbReference type="EMBL" id="PTW46857.1"/>
    </source>
</evidence>
<dbReference type="GeneID" id="91005888"/>
<sequence length="66" mass="6863">MAHQNAARGDTGTNTSADSGRDHKSLIYVIAGSILALGLVLMAFYDRAGDSMPIASVETPVVTAQK</sequence>
<dbReference type="RefSeq" id="WP_107954167.1">
    <property type="nucleotide sequence ID" value="NZ_QAYE01000004.1"/>
</dbReference>
<dbReference type="AlphaFoldDB" id="A0A2T5U5S6"/>
<reference evidence="3 4" key="1">
    <citation type="submission" date="2018-04" db="EMBL/GenBank/DDBJ databases">
        <title>Genomic Encyclopedia of Type Strains, Phase III (KMG-III): the genomes of soil and plant-associated and newly described type strains.</title>
        <authorList>
            <person name="Whitman W."/>
        </authorList>
    </citation>
    <scope>NUCLEOTIDE SEQUENCE [LARGE SCALE GENOMIC DNA]</scope>
    <source>
        <strain evidence="3 4">MA-olki</strain>
    </source>
</reference>
<feature type="transmembrane region" description="Helical" evidence="2">
    <location>
        <begin position="26"/>
        <end position="45"/>
    </location>
</feature>
<comment type="caution">
    <text evidence="3">The sequence shown here is derived from an EMBL/GenBank/DDBJ whole genome shotgun (WGS) entry which is preliminary data.</text>
</comment>
<keyword evidence="2" id="KW-1133">Transmembrane helix</keyword>
<feature type="region of interest" description="Disordered" evidence="1">
    <location>
        <begin position="1"/>
        <end position="20"/>
    </location>
</feature>
<name>A0A2T5U5S6_9SPHN</name>
<dbReference type="OrthoDB" id="7582780at2"/>
<evidence type="ECO:0000256" key="1">
    <source>
        <dbReference type="SAM" id="MobiDB-lite"/>
    </source>
</evidence>
<dbReference type="EMBL" id="QAYE01000004">
    <property type="protein sequence ID" value="PTW46857.1"/>
    <property type="molecule type" value="Genomic_DNA"/>
</dbReference>
<proteinExistence type="predicted"/>
<keyword evidence="2" id="KW-0812">Transmembrane</keyword>
<protein>
    <submittedName>
        <fullName evidence="3">Uncharacterized protein</fullName>
    </submittedName>
</protein>
<organism evidence="3 4">
    <name type="scientific">Sphingomonas faeni</name>
    <dbReference type="NCBI Taxonomy" id="185950"/>
    <lineage>
        <taxon>Bacteria</taxon>
        <taxon>Pseudomonadati</taxon>
        <taxon>Pseudomonadota</taxon>
        <taxon>Alphaproteobacteria</taxon>
        <taxon>Sphingomonadales</taxon>
        <taxon>Sphingomonadaceae</taxon>
        <taxon>Sphingomonas</taxon>
    </lineage>
</organism>
<accession>A0A2T5U5S6</accession>
<evidence type="ECO:0000313" key="4">
    <source>
        <dbReference type="Proteomes" id="UP000244013"/>
    </source>
</evidence>
<evidence type="ECO:0000256" key="2">
    <source>
        <dbReference type="SAM" id="Phobius"/>
    </source>
</evidence>
<dbReference type="Proteomes" id="UP000244013">
    <property type="component" value="Unassembled WGS sequence"/>
</dbReference>
<keyword evidence="2" id="KW-0472">Membrane</keyword>
<gene>
    <name evidence="3" type="ORF">C8J25_104195</name>
</gene>